<sequence length="566" mass="62563">MWHLLLTGYKRYLPTPSSSLSSHPVRYQSIKALTSSHTHLITTKHHQLTVTMHFTTATLLTTLLTTLLSTLALAAPAPAAASKFMMASTAQRTIEQARAEFLRRLPVKRPSPKFYDSRTFDKRDSEVDASAVLPKEAEPAEQYVVPLPKEDNIPNLLMPGPVLPQSSSTYFKGPSGLGLSDEELNFALEYEAMSEALKAGAHPISPYAWHGHPFTGAVHDLSGKALENKNIGKNKLSVNKVNKHPMGPDEEIAPGGVGRPARQVVKAIERREHPMGHDEEIAPGGVGRPARQVVKAIERRDAQPEPEASPEPQPRQPGKQEEEEELDIFQQPGLVRHGKSGPVQNHKSKHLPHLYPNKGQPEVEVDDNFSEFFDFPAGPGHDFARTTQPGLRWGSGDRHTSPHLTGNVPARLRGESESDYGLNTPAKMHKKWKILGHGANVSPHPYDEELPDDLSRFFDFPAGPEVDEPVNRATQPGLRPGVNPQDPQLVGFTGRKLPVAGPWSSGGYRWRQRANFFGPDGCDPSHYPYGRGRLGRIGGGGEPRNLDRFPWYREDSPFPSDDPVRE</sequence>
<feature type="region of interest" description="Disordered" evidence="1">
    <location>
        <begin position="239"/>
        <end position="259"/>
    </location>
</feature>
<accession>A0AA40CEF2</accession>
<feature type="region of interest" description="Disordered" evidence="1">
    <location>
        <begin position="392"/>
        <end position="416"/>
    </location>
</feature>
<feature type="region of interest" description="Disordered" evidence="1">
    <location>
        <begin position="270"/>
        <end position="289"/>
    </location>
</feature>
<organism evidence="2 3">
    <name type="scientific">Bombardia bombarda</name>
    <dbReference type="NCBI Taxonomy" id="252184"/>
    <lineage>
        <taxon>Eukaryota</taxon>
        <taxon>Fungi</taxon>
        <taxon>Dikarya</taxon>
        <taxon>Ascomycota</taxon>
        <taxon>Pezizomycotina</taxon>
        <taxon>Sordariomycetes</taxon>
        <taxon>Sordariomycetidae</taxon>
        <taxon>Sordariales</taxon>
        <taxon>Lasiosphaeriaceae</taxon>
        <taxon>Bombardia</taxon>
    </lineage>
</organism>
<evidence type="ECO:0000313" key="2">
    <source>
        <dbReference type="EMBL" id="KAK0634399.1"/>
    </source>
</evidence>
<keyword evidence="3" id="KW-1185">Reference proteome</keyword>
<dbReference type="AlphaFoldDB" id="A0AA40CEF2"/>
<feature type="compositionally biased region" description="Basic and acidic residues" evidence="1">
    <location>
        <begin position="544"/>
        <end position="566"/>
    </location>
</feature>
<evidence type="ECO:0000313" key="3">
    <source>
        <dbReference type="Proteomes" id="UP001174934"/>
    </source>
</evidence>
<reference evidence="2" key="1">
    <citation type="submission" date="2023-06" db="EMBL/GenBank/DDBJ databases">
        <title>Genome-scale phylogeny and comparative genomics of the fungal order Sordariales.</title>
        <authorList>
            <consortium name="Lawrence Berkeley National Laboratory"/>
            <person name="Hensen N."/>
            <person name="Bonometti L."/>
            <person name="Westerberg I."/>
            <person name="Brannstrom I.O."/>
            <person name="Guillou S."/>
            <person name="Cros-Aarteil S."/>
            <person name="Calhoun S."/>
            <person name="Haridas S."/>
            <person name="Kuo A."/>
            <person name="Mondo S."/>
            <person name="Pangilinan J."/>
            <person name="Riley R."/>
            <person name="LaButti K."/>
            <person name="Andreopoulos B."/>
            <person name="Lipzen A."/>
            <person name="Chen C."/>
            <person name="Yanf M."/>
            <person name="Daum C."/>
            <person name="Ng V."/>
            <person name="Clum A."/>
            <person name="Steindorff A."/>
            <person name="Ohm R."/>
            <person name="Martin F."/>
            <person name="Silar P."/>
            <person name="Natvig D."/>
            <person name="Lalanne C."/>
            <person name="Gautier V."/>
            <person name="Ament-velasquez S.L."/>
            <person name="Kruys A."/>
            <person name="Hutchinson M.I."/>
            <person name="Powell A.J."/>
            <person name="Barry K."/>
            <person name="Miller A.N."/>
            <person name="Grigoriev I.V."/>
            <person name="Debuchy R."/>
            <person name="Gladieux P."/>
            <person name="Thoren M.H."/>
            <person name="Johannesson H."/>
        </authorList>
    </citation>
    <scope>NUCLEOTIDE SEQUENCE</scope>
    <source>
        <strain evidence="2">SMH3391-2</strain>
    </source>
</reference>
<feature type="compositionally biased region" description="Basic and acidic residues" evidence="1">
    <location>
        <begin position="270"/>
        <end position="280"/>
    </location>
</feature>
<dbReference type="Proteomes" id="UP001174934">
    <property type="component" value="Unassembled WGS sequence"/>
</dbReference>
<evidence type="ECO:0000256" key="1">
    <source>
        <dbReference type="SAM" id="MobiDB-lite"/>
    </source>
</evidence>
<proteinExistence type="predicted"/>
<gene>
    <name evidence="2" type="ORF">B0T17DRAFT_5450</name>
</gene>
<comment type="caution">
    <text evidence="2">The sequence shown here is derived from an EMBL/GenBank/DDBJ whole genome shotgun (WGS) entry which is preliminary data.</text>
</comment>
<name>A0AA40CEF2_9PEZI</name>
<feature type="region of interest" description="Disordered" evidence="1">
    <location>
        <begin position="299"/>
        <end position="357"/>
    </location>
</feature>
<dbReference type="EMBL" id="JAULSR010000001">
    <property type="protein sequence ID" value="KAK0634399.1"/>
    <property type="molecule type" value="Genomic_DNA"/>
</dbReference>
<feature type="region of interest" description="Disordered" evidence="1">
    <location>
        <begin position="534"/>
        <end position="566"/>
    </location>
</feature>
<protein>
    <submittedName>
        <fullName evidence="2">Uncharacterized protein</fullName>
    </submittedName>
</protein>